<keyword evidence="2" id="KW-1185">Reference proteome</keyword>
<dbReference type="EMBL" id="CM042061">
    <property type="protein sequence ID" value="KAI3673562.1"/>
    <property type="molecule type" value="Genomic_DNA"/>
</dbReference>
<organism evidence="1 2">
    <name type="scientific">Arctium lappa</name>
    <name type="common">Greater burdock</name>
    <name type="synonym">Lappa major</name>
    <dbReference type="NCBI Taxonomy" id="4217"/>
    <lineage>
        <taxon>Eukaryota</taxon>
        <taxon>Viridiplantae</taxon>
        <taxon>Streptophyta</taxon>
        <taxon>Embryophyta</taxon>
        <taxon>Tracheophyta</taxon>
        <taxon>Spermatophyta</taxon>
        <taxon>Magnoliopsida</taxon>
        <taxon>eudicotyledons</taxon>
        <taxon>Gunneridae</taxon>
        <taxon>Pentapetalae</taxon>
        <taxon>asterids</taxon>
        <taxon>campanulids</taxon>
        <taxon>Asterales</taxon>
        <taxon>Asteraceae</taxon>
        <taxon>Carduoideae</taxon>
        <taxon>Cardueae</taxon>
        <taxon>Arctiinae</taxon>
        <taxon>Arctium</taxon>
    </lineage>
</organism>
<reference evidence="2" key="1">
    <citation type="journal article" date="2022" name="Mol. Ecol. Resour.">
        <title>The genomes of chicory, endive, great burdock and yacon provide insights into Asteraceae palaeo-polyploidization history and plant inulin production.</title>
        <authorList>
            <person name="Fan W."/>
            <person name="Wang S."/>
            <person name="Wang H."/>
            <person name="Wang A."/>
            <person name="Jiang F."/>
            <person name="Liu H."/>
            <person name="Zhao H."/>
            <person name="Xu D."/>
            <person name="Zhang Y."/>
        </authorList>
    </citation>
    <scope>NUCLEOTIDE SEQUENCE [LARGE SCALE GENOMIC DNA]</scope>
    <source>
        <strain evidence="2">cv. Niubang</strain>
    </source>
</reference>
<gene>
    <name evidence="1" type="ORF">L6452_39685</name>
</gene>
<evidence type="ECO:0000313" key="1">
    <source>
        <dbReference type="EMBL" id="KAI3673562.1"/>
    </source>
</evidence>
<comment type="caution">
    <text evidence="1">The sequence shown here is derived from an EMBL/GenBank/DDBJ whole genome shotgun (WGS) entry which is preliminary data.</text>
</comment>
<protein>
    <submittedName>
        <fullName evidence="1">Uncharacterized protein</fullName>
    </submittedName>
</protein>
<proteinExistence type="predicted"/>
<name>A0ACB8XUN7_ARCLA</name>
<evidence type="ECO:0000313" key="2">
    <source>
        <dbReference type="Proteomes" id="UP001055879"/>
    </source>
</evidence>
<reference evidence="1 2" key="2">
    <citation type="journal article" date="2022" name="Mol. Ecol. Resour.">
        <title>The genomes of chicory, endive, great burdock and yacon provide insights into Asteraceae paleo-polyploidization history and plant inulin production.</title>
        <authorList>
            <person name="Fan W."/>
            <person name="Wang S."/>
            <person name="Wang H."/>
            <person name="Wang A."/>
            <person name="Jiang F."/>
            <person name="Liu H."/>
            <person name="Zhao H."/>
            <person name="Xu D."/>
            <person name="Zhang Y."/>
        </authorList>
    </citation>
    <scope>NUCLEOTIDE SEQUENCE [LARGE SCALE GENOMIC DNA]</scope>
    <source>
        <strain evidence="2">cv. Niubang</strain>
    </source>
</reference>
<accession>A0ACB8XUN7</accession>
<sequence>MHILPLRSRDGPCPMGVPTREPSCQDCSDFVVGTRQQTHKTPVVNLLTSGSVNSNCNLIFFILLDKLDI</sequence>
<dbReference type="Proteomes" id="UP001055879">
    <property type="component" value="Linkage Group LG15"/>
</dbReference>